<feature type="region of interest" description="Disordered" evidence="1">
    <location>
        <begin position="1"/>
        <end position="133"/>
    </location>
</feature>
<sequence>MSSHKNGESSRGTSPSSSATGVPIPDYHKAMQAPEQPVSTPKLDNNQRYENNGTRIGDSFEWSSEARDLNLDLTSCTGVQQRPTSTSTAKGKGKEQADITKEPAQKKVQYATPAPAETPTSISTANEEAKRAKEQAESDAFAQKFNAAQAKGPLSVDDQEYRSLVGLFRRLQAEQAKLHKESNTVEVGGDSSKEKKTFWRIFLKGFWVDN</sequence>
<feature type="compositionally biased region" description="Basic and acidic residues" evidence="1">
    <location>
        <begin position="92"/>
        <end position="105"/>
    </location>
</feature>
<accession>A0ABR4PUQ0</accession>
<feature type="compositionally biased region" description="Low complexity" evidence="1">
    <location>
        <begin position="9"/>
        <end position="18"/>
    </location>
</feature>
<name>A0ABR4PUQ0_9HELO</name>
<proteinExistence type="predicted"/>
<feature type="compositionally biased region" description="Polar residues" evidence="1">
    <location>
        <begin position="72"/>
        <end position="89"/>
    </location>
</feature>
<protein>
    <submittedName>
        <fullName evidence="2">Uncharacterized protein</fullName>
    </submittedName>
</protein>
<feature type="compositionally biased region" description="Polar residues" evidence="1">
    <location>
        <begin position="37"/>
        <end position="54"/>
    </location>
</feature>
<dbReference type="Proteomes" id="UP001629113">
    <property type="component" value="Unassembled WGS sequence"/>
</dbReference>
<evidence type="ECO:0000313" key="2">
    <source>
        <dbReference type="EMBL" id="KAL3427083.1"/>
    </source>
</evidence>
<evidence type="ECO:0000313" key="3">
    <source>
        <dbReference type="Proteomes" id="UP001629113"/>
    </source>
</evidence>
<gene>
    <name evidence="2" type="ORF">PVAG01_00592</name>
</gene>
<comment type="caution">
    <text evidence="2">The sequence shown here is derived from an EMBL/GenBank/DDBJ whole genome shotgun (WGS) entry which is preliminary data.</text>
</comment>
<keyword evidence="3" id="KW-1185">Reference proteome</keyword>
<evidence type="ECO:0000256" key="1">
    <source>
        <dbReference type="SAM" id="MobiDB-lite"/>
    </source>
</evidence>
<dbReference type="EMBL" id="JBFCZG010000001">
    <property type="protein sequence ID" value="KAL3427083.1"/>
    <property type="molecule type" value="Genomic_DNA"/>
</dbReference>
<reference evidence="2 3" key="1">
    <citation type="submission" date="2024-06" db="EMBL/GenBank/DDBJ databases">
        <title>Complete genome of Phlyctema vagabunda strain 19-DSS-EL-015.</title>
        <authorList>
            <person name="Fiorenzani C."/>
        </authorList>
    </citation>
    <scope>NUCLEOTIDE SEQUENCE [LARGE SCALE GENOMIC DNA]</scope>
    <source>
        <strain evidence="2 3">19-DSS-EL-015</strain>
    </source>
</reference>
<organism evidence="2 3">
    <name type="scientific">Phlyctema vagabunda</name>
    <dbReference type="NCBI Taxonomy" id="108571"/>
    <lineage>
        <taxon>Eukaryota</taxon>
        <taxon>Fungi</taxon>
        <taxon>Dikarya</taxon>
        <taxon>Ascomycota</taxon>
        <taxon>Pezizomycotina</taxon>
        <taxon>Leotiomycetes</taxon>
        <taxon>Helotiales</taxon>
        <taxon>Dermateaceae</taxon>
        <taxon>Phlyctema</taxon>
    </lineage>
</organism>